<evidence type="ECO:0000256" key="1">
    <source>
        <dbReference type="SAM" id="MobiDB-lite"/>
    </source>
</evidence>
<evidence type="ECO:0000313" key="2">
    <source>
        <dbReference type="EMBL" id="ASC72348.1"/>
    </source>
</evidence>
<accession>A0A1Z3HPV9</accession>
<feature type="region of interest" description="Disordered" evidence="1">
    <location>
        <begin position="1"/>
        <end position="43"/>
    </location>
</feature>
<feature type="compositionally biased region" description="Polar residues" evidence="1">
    <location>
        <begin position="31"/>
        <end position="43"/>
    </location>
</feature>
<gene>
    <name evidence="2" type="ORF">XM38_033050</name>
</gene>
<dbReference type="KEGG" id="hhg:XM38_033050"/>
<reference evidence="2 3" key="1">
    <citation type="journal article" date="2016" name="Biochim. Biophys. Acta">
        <title>Characterization of red-shifted phycobilisomes isolated from the chlorophyll f-containing cyanobacterium Halomicronema hongdechloris.</title>
        <authorList>
            <person name="Li Y."/>
            <person name="Lin Y."/>
            <person name="Garvey C.J."/>
            <person name="Birch D."/>
            <person name="Corkery R.W."/>
            <person name="Loughlin P.C."/>
            <person name="Scheer H."/>
            <person name="Willows R.D."/>
            <person name="Chen M."/>
        </authorList>
    </citation>
    <scope>NUCLEOTIDE SEQUENCE [LARGE SCALE GENOMIC DNA]</scope>
    <source>
        <strain evidence="2 3">C2206</strain>
    </source>
</reference>
<evidence type="ECO:0000313" key="3">
    <source>
        <dbReference type="Proteomes" id="UP000191901"/>
    </source>
</evidence>
<organism evidence="2 3">
    <name type="scientific">Halomicronema hongdechloris C2206</name>
    <dbReference type="NCBI Taxonomy" id="1641165"/>
    <lineage>
        <taxon>Bacteria</taxon>
        <taxon>Bacillati</taxon>
        <taxon>Cyanobacteriota</taxon>
        <taxon>Cyanophyceae</taxon>
        <taxon>Nodosilineales</taxon>
        <taxon>Nodosilineaceae</taxon>
        <taxon>Halomicronema</taxon>
    </lineage>
</organism>
<proteinExistence type="predicted"/>
<dbReference type="AlphaFoldDB" id="A0A1Z3HPV9"/>
<keyword evidence="3" id="KW-1185">Reference proteome</keyword>
<sequence>MPLEALHLFKSNASLGQDRDERQTPYRLNPLQKSVPNPQQKHH</sequence>
<dbReference type="EMBL" id="CP021983">
    <property type="protein sequence ID" value="ASC72348.1"/>
    <property type="molecule type" value="Genomic_DNA"/>
</dbReference>
<dbReference type="Proteomes" id="UP000191901">
    <property type="component" value="Chromosome"/>
</dbReference>
<name>A0A1Z3HPV9_9CYAN</name>
<protein>
    <submittedName>
        <fullName evidence="2">Uncharacterized protein</fullName>
    </submittedName>
</protein>